<reference evidence="2" key="1">
    <citation type="submission" date="2014-11" db="EMBL/GenBank/DDBJ databases">
        <authorList>
            <person name="Amaro Gonzalez C."/>
        </authorList>
    </citation>
    <scope>NUCLEOTIDE SEQUENCE</scope>
</reference>
<dbReference type="EMBL" id="GBXM01013312">
    <property type="protein sequence ID" value="JAH95265.1"/>
    <property type="molecule type" value="Transcribed_RNA"/>
</dbReference>
<proteinExistence type="predicted"/>
<feature type="chain" id="PRO_5002434716" description="Secreted protein" evidence="1">
    <location>
        <begin position="33"/>
        <end position="97"/>
    </location>
</feature>
<evidence type="ECO:0000313" key="2">
    <source>
        <dbReference type="EMBL" id="JAH95265.1"/>
    </source>
</evidence>
<keyword evidence="1" id="KW-0732">Signal</keyword>
<evidence type="ECO:0000256" key="1">
    <source>
        <dbReference type="SAM" id="SignalP"/>
    </source>
</evidence>
<feature type="signal peptide" evidence="1">
    <location>
        <begin position="1"/>
        <end position="32"/>
    </location>
</feature>
<protein>
    <recommendedName>
        <fullName evidence="3">Secreted protein</fullName>
    </recommendedName>
</protein>
<dbReference type="AlphaFoldDB" id="A0A0E9X082"/>
<reference evidence="2" key="2">
    <citation type="journal article" date="2015" name="Fish Shellfish Immunol.">
        <title>Early steps in the European eel (Anguilla anguilla)-Vibrio vulnificus interaction in the gills: Role of the RtxA13 toxin.</title>
        <authorList>
            <person name="Callol A."/>
            <person name="Pajuelo D."/>
            <person name="Ebbesson L."/>
            <person name="Teles M."/>
            <person name="MacKenzie S."/>
            <person name="Amaro C."/>
        </authorList>
    </citation>
    <scope>NUCLEOTIDE SEQUENCE</scope>
</reference>
<name>A0A0E9X082_ANGAN</name>
<evidence type="ECO:0008006" key="3">
    <source>
        <dbReference type="Google" id="ProtNLM"/>
    </source>
</evidence>
<sequence>MAHAVTGCVSMKIALRCIKLHLLCLLLHRSLAQCGCILISQQNFLPTLRSSFLRVWCFPKQRIQGFFQTCWWFKVAPAIAGCMKDGENLAHYTEGNV</sequence>
<organism evidence="2">
    <name type="scientific">Anguilla anguilla</name>
    <name type="common">European freshwater eel</name>
    <name type="synonym">Muraena anguilla</name>
    <dbReference type="NCBI Taxonomy" id="7936"/>
    <lineage>
        <taxon>Eukaryota</taxon>
        <taxon>Metazoa</taxon>
        <taxon>Chordata</taxon>
        <taxon>Craniata</taxon>
        <taxon>Vertebrata</taxon>
        <taxon>Euteleostomi</taxon>
        <taxon>Actinopterygii</taxon>
        <taxon>Neopterygii</taxon>
        <taxon>Teleostei</taxon>
        <taxon>Anguilliformes</taxon>
        <taxon>Anguillidae</taxon>
        <taxon>Anguilla</taxon>
    </lineage>
</organism>
<accession>A0A0E9X082</accession>